<proteinExistence type="predicted"/>
<reference evidence="1 2" key="1">
    <citation type="journal article" date="2014" name="Genome Biol. Evol.">
        <title>The genome of the myxosporean Thelohanellus kitauei shows adaptations to nutrient acquisition within its fish host.</title>
        <authorList>
            <person name="Yang Y."/>
            <person name="Xiong J."/>
            <person name="Zhou Z."/>
            <person name="Huo F."/>
            <person name="Miao W."/>
            <person name="Ran C."/>
            <person name="Liu Y."/>
            <person name="Zhang J."/>
            <person name="Feng J."/>
            <person name="Wang M."/>
            <person name="Wang M."/>
            <person name="Wang L."/>
            <person name="Yao B."/>
        </authorList>
    </citation>
    <scope>NUCLEOTIDE SEQUENCE [LARGE SCALE GENOMIC DNA]</scope>
    <source>
        <strain evidence="1">Wuqing</strain>
    </source>
</reference>
<organism evidence="1 2">
    <name type="scientific">Thelohanellus kitauei</name>
    <name type="common">Myxosporean</name>
    <dbReference type="NCBI Taxonomy" id="669202"/>
    <lineage>
        <taxon>Eukaryota</taxon>
        <taxon>Metazoa</taxon>
        <taxon>Cnidaria</taxon>
        <taxon>Myxozoa</taxon>
        <taxon>Myxosporea</taxon>
        <taxon>Bivalvulida</taxon>
        <taxon>Platysporina</taxon>
        <taxon>Myxobolidae</taxon>
        <taxon>Thelohanellus</taxon>
    </lineage>
</organism>
<gene>
    <name evidence="1" type="ORF">RF11_09510</name>
</gene>
<accession>A0A0C2MMT1</accession>
<evidence type="ECO:0000313" key="2">
    <source>
        <dbReference type="Proteomes" id="UP000031668"/>
    </source>
</evidence>
<dbReference type="AlphaFoldDB" id="A0A0C2MMT1"/>
<comment type="caution">
    <text evidence="1">The sequence shown here is derived from an EMBL/GenBank/DDBJ whole genome shotgun (WGS) entry which is preliminary data.</text>
</comment>
<dbReference type="Proteomes" id="UP000031668">
    <property type="component" value="Unassembled WGS sequence"/>
</dbReference>
<evidence type="ECO:0000313" key="1">
    <source>
        <dbReference type="EMBL" id="KII68541.1"/>
    </source>
</evidence>
<dbReference type="EMBL" id="JWZT01002810">
    <property type="protein sequence ID" value="KII68541.1"/>
    <property type="molecule type" value="Genomic_DNA"/>
</dbReference>
<protein>
    <submittedName>
        <fullName evidence="1">Uncharacterized protein</fullName>
    </submittedName>
</protein>
<sequence>MIPFFRETALGTHFSCCSATLRIAFCGENREICDHIAVNREVNAVVQCSHVAPTNGGDTCAHEIVVYQIDSAETVIEIDETVKPGTERIDLNIGNLSSFSPRGG</sequence>
<name>A0A0C2MMT1_THEKT</name>
<keyword evidence="2" id="KW-1185">Reference proteome</keyword>